<dbReference type="GO" id="GO:0046872">
    <property type="term" value="F:metal ion binding"/>
    <property type="evidence" value="ECO:0007669"/>
    <property type="project" value="UniProtKB-KW"/>
</dbReference>
<protein>
    <submittedName>
        <fullName evidence="8">Hydantoinase/carbamoylase family amidase</fullName>
        <ecNumber evidence="8">3.5.-.-</ecNumber>
    </submittedName>
</protein>
<evidence type="ECO:0000313" key="9">
    <source>
        <dbReference type="Proteomes" id="UP001208771"/>
    </source>
</evidence>
<dbReference type="AlphaFoldDB" id="A0AAE3N303"/>
<name>A0AAE3N303_9HYPH</name>
<keyword evidence="6" id="KW-0464">Manganese</keyword>
<feature type="binding site" evidence="7">
    <location>
        <position position="124"/>
    </location>
    <ligand>
        <name>Zn(2+)</name>
        <dbReference type="ChEBI" id="CHEBI:29105"/>
        <label>2</label>
    </ligand>
</feature>
<dbReference type="EC" id="3.5.-.-" evidence="8"/>
<dbReference type="InterPro" id="IPR002933">
    <property type="entry name" value="Peptidase_M20"/>
</dbReference>
<keyword evidence="5 8" id="KW-0378">Hydrolase</keyword>
<gene>
    <name evidence="8" type="ORF">NOF55_14745</name>
</gene>
<dbReference type="Proteomes" id="UP001208771">
    <property type="component" value="Unassembled WGS sequence"/>
</dbReference>
<evidence type="ECO:0000256" key="2">
    <source>
        <dbReference type="ARBA" id="ARBA00006153"/>
    </source>
</evidence>
<feature type="binding site" evidence="7">
    <location>
        <position position="385"/>
    </location>
    <ligand>
        <name>Zn(2+)</name>
        <dbReference type="ChEBI" id="CHEBI:29105"/>
        <label>2</label>
    </ligand>
</feature>
<dbReference type="RefSeq" id="WP_306412146.1">
    <property type="nucleotide sequence ID" value="NZ_JANFPI010000004.1"/>
</dbReference>
<dbReference type="Gene3D" id="3.30.70.360">
    <property type="match status" value="1"/>
</dbReference>
<keyword evidence="4 7" id="KW-0479">Metal-binding</keyword>
<feature type="binding site" evidence="7">
    <location>
        <position position="89"/>
    </location>
    <ligand>
        <name>Zn(2+)</name>
        <dbReference type="ChEBI" id="CHEBI:29105"/>
        <label>2</label>
    </ligand>
</feature>
<proteinExistence type="inferred from homology"/>
<comment type="subunit">
    <text evidence="3">Homodimer.</text>
</comment>
<dbReference type="SUPFAM" id="SSF55031">
    <property type="entry name" value="Bacterial exopeptidase dimerisation domain"/>
    <property type="match status" value="1"/>
</dbReference>
<feature type="binding site" evidence="7">
    <location>
        <position position="89"/>
    </location>
    <ligand>
        <name>Zn(2+)</name>
        <dbReference type="ChEBI" id="CHEBI:29105"/>
        <label>1</label>
    </ligand>
</feature>
<evidence type="ECO:0000256" key="7">
    <source>
        <dbReference type="PIRSR" id="PIRSR001235-1"/>
    </source>
</evidence>
<sequence>MTVEDTIGRIIEEVNRISLPGPGYTRPSYSPLETQAHAVVAREAERLGMTVSRDAASNLFARLPGRDRAAPPLHIGSHLDTVANGGAYDGQAGVAGAMALAAHFVESGETPPVDLVVTVTRAEESVWFPVSYIGSRAALGRLSAPELEARRSDTGETLAHHMRLEGGDPRAVLEGPGLPTASFIEIHIEQGPVLFDAGEPFALVSGVRGGLRYREARIEGTWAHSGGAPKASRADAVVAFADLVTALDRHWDAILADGGDLAVTFGRVDAASSEHAFAKVPGRLAFCIDIRSGEDGMLERMDAILQREIAGIEERRGVRFHMGPQSRSRPASLSAGLNRRIGEASAALDLKPRTMLSGGGHDAAAFAAAGFDSTMLFIRNWNGSHNPDEGMDEKDLALAVRALAAAFADRQADGGARLPRKAFPIEKA</sequence>
<keyword evidence="9" id="KW-1185">Reference proteome</keyword>
<comment type="cofactor">
    <cofactor evidence="1">
        <name>Mn(2+)</name>
        <dbReference type="ChEBI" id="CHEBI:29035"/>
    </cofactor>
</comment>
<comment type="similarity">
    <text evidence="2">Belongs to the peptidase M20 family.</text>
</comment>
<dbReference type="NCBIfam" id="TIGR01879">
    <property type="entry name" value="hydantase"/>
    <property type="match status" value="1"/>
</dbReference>
<dbReference type="InterPro" id="IPR010158">
    <property type="entry name" value="Amidase_Cbmase"/>
</dbReference>
<dbReference type="InterPro" id="IPR036264">
    <property type="entry name" value="Bact_exopeptidase_dim_dom"/>
</dbReference>
<dbReference type="GO" id="GO:0016813">
    <property type="term" value="F:hydrolase activity, acting on carbon-nitrogen (but not peptide) bonds, in linear amidines"/>
    <property type="evidence" value="ECO:0007669"/>
    <property type="project" value="InterPro"/>
</dbReference>
<evidence type="ECO:0000256" key="4">
    <source>
        <dbReference type="ARBA" id="ARBA00022723"/>
    </source>
</evidence>
<dbReference type="EMBL" id="JANFPI010000004">
    <property type="protein sequence ID" value="MCX8998370.1"/>
    <property type="molecule type" value="Genomic_DNA"/>
</dbReference>
<dbReference type="PANTHER" id="PTHR32494:SF19">
    <property type="entry name" value="ALLANTOATE DEIMINASE-RELATED"/>
    <property type="match status" value="1"/>
</dbReference>
<reference evidence="8" key="1">
    <citation type="submission" date="2022-07" db="EMBL/GenBank/DDBJ databases">
        <title>Ectorhizobium quercum gen.nov., sp. nov.</title>
        <authorList>
            <person name="Ma T."/>
            <person name="Li Y."/>
        </authorList>
    </citation>
    <scope>NUCLEOTIDE SEQUENCE</scope>
    <source>
        <strain evidence="8">BDR2-2</strain>
    </source>
</reference>
<dbReference type="PIRSF" id="PIRSF001235">
    <property type="entry name" value="Amidase_carbamoylase"/>
    <property type="match status" value="1"/>
</dbReference>
<feature type="binding site" evidence="7">
    <location>
        <position position="78"/>
    </location>
    <ligand>
        <name>Zn(2+)</name>
        <dbReference type="ChEBI" id="CHEBI:29105"/>
        <label>1</label>
    </ligand>
</feature>
<dbReference type="PANTHER" id="PTHR32494">
    <property type="entry name" value="ALLANTOATE DEIMINASE-RELATED"/>
    <property type="match status" value="1"/>
</dbReference>
<accession>A0AAE3N303</accession>
<evidence type="ECO:0000256" key="5">
    <source>
        <dbReference type="ARBA" id="ARBA00022801"/>
    </source>
</evidence>
<evidence type="ECO:0000256" key="3">
    <source>
        <dbReference type="ARBA" id="ARBA00011738"/>
    </source>
</evidence>
<comment type="caution">
    <text evidence="8">The sequence shown here is derived from an EMBL/GenBank/DDBJ whole genome shotgun (WGS) entry which is preliminary data.</text>
</comment>
<dbReference type="Pfam" id="PF01546">
    <property type="entry name" value="Peptidase_M20"/>
    <property type="match status" value="1"/>
</dbReference>
<comment type="cofactor">
    <cofactor evidence="7">
        <name>Zn(2+)</name>
        <dbReference type="ChEBI" id="CHEBI:29105"/>
    </cofactor>
    <text evidence="7">Binds 2 Zn(2+) ions per subunit.</text>
</comment>
<evidence type="ECO:0000256" key="6">
    <source>
        <dbReference type="ARBA" id="ARBA00023211"/>
    </source>
</evidence>
<feature type="binding site" evidence="7">
    <location>
        <position position="187"/>
    </location>
    <ligand>
        <name>Zn(2+)</name>
        <dbReference type="ChEBI" id="CHEBI:29105"/>
        <label>1</label>
    </ligand>
</feature>
<evidence type="ECO:0000313" key="8">
    <source>
        <dbReference type="EMBL" id="MCX8998370.1"/>
    </source>
</evidence>
<dbReference type="Gene3D" id="3.40.630.10">
    <property type="entry name" value="Zn peptidases"/>
    <property type="match status" value="1"/>
</dbReference>
<keyword evidence="7" id="KW-0862">Zinc</keyword>
<dbReference type="SUPFAM" id="SSF53187">
    <property type="entry name" value="Zn-dependent exopeptidases"/>
    <property type="match status" value="1"/>
</dbReference>
<evidence type="ECO:0000256" key="1">
    <source>
        <dbReference type="ARBA" id="ARBA00001936"/>
    </source>
</evidence>
<organism evidence="8 9">
    <name type="scientific">Ectorhizobium quercum</name>
    <dbReference type="NCBI Taxonomy" id="2965071"/>
    <lineage>
        <taxon>Bacteria</taxon>
        <taxon>Pseudomonadati</taxon>
        <taxon>Pseudomonadota</taxon>
        <taxon>Alphaproteobacteria</taxon>
        <taxon>Hyphomicrobiales</taxon>
        <taxon>Rhizobiaceae</taxon>
        <taxon>Ectorhizobium</taxon>
    </lineage>
</organism>